<dbReference type="Proteomes" id="UP000014160">
    <property type="component" value="Unassembled WGS sequence"/>
</dbReference>
<dbReference type="PROSITE" id="PS51186">
    <property type="entry name" value="GNAT"/>
    <property type="match status" value="1"/>
</dbReference>
<dbReference type="PANTHER" id="PTHR13355:SF11">
    <property type="entry name" value="GLUCOSAMINE 6-PHOSPHATE N-ACETYLTRANSFERASE"/>
    <property type="match status" value="1"/>
</dbReference>
<dbReference type="GO" id="GO:0004343">
    <property type="term" value="F:glucosamine 6-phosphate N-acetyltransferase activity"/>
    <property type="evidence" value="ECO:0007669"/>
    <property type="project" value="TreeGrafter"/>
</dbReference>
<feature type="domain" description="N-acetyltransferase" evidence="1">
    <location>
        <begin position="4"/>
        <end position="145"/>
    </location>
</feature>
<dbReference type="SUPFAM" id="SSF55729">
    <property type="entry name" value="Acyl-CoA N-acyltransferases (Nat)"/>
    <property type="match status" value="1"/>
</dbReference>
<comment type="caution">
    <text evidence="2">The sequence shown here is derived from an EMBL/GenBank/DDBJ whole genome shotgun (WGS) entry which is preliminary data.</text>
</comment>
<gene>
    <name evidence="3" type="ORF">I592_00410</name>
    <name evidence="2" type="ORF">UKC_03552</name>
</gene>
<dbReference type="OrthoDB" id="9796171at2"/>
<dbReference type="PANTHER" id="PTHR13355">
    <property type="entry name" value="GLUCOSAMINE 6-PHOSPHATE N-ACETYLTRANSFERASE"/>
    <property type="match status" value="1"/>
</dbReference>
<name>R2V780_9ENTE</name>
<dbReference type="Pfam" id="PF13673">
    <property type="entry name" value="Acetyltransf_10"/>
    <property type="match status" value="1"/>
</dbReference>
<dbReference type="eggNOG" id="COG2153">
    <property type="taxonomic scope" value="Bacteria"/>
</dbReference>
<dbReference type="AlphaFoldDB" id="R2V780"/>
<dbReference type="PATRIC" id="fig|1158614.3.peg.3533"/>
<organism evidence="2 4">
    <name type="scientific">Enterococcus gilvus ATCC BAA-350</name>
    <dbReference type="NCBI Taxonomy" id="1158614"/>
    <lineage>
        <taxon>Bacteria</taxon>
        <taxon>Bacillati</taxon>
        <taxon>Bacillota</taxon>
        <taxon>Bacilli</taxon>
        <taxon>Lactobacillales</taxon>
        <taxon>Enterococcaceae</taxon>
        <taxon>Enterococcus</taxon>
    </lineage>
</organism>
<dbReference type="Proteomes" id="UP000013750">
    <property type="component" value="Unassembled WGS sequence"/>
</dbReference>
<dbReference type="EMBL" id="ASWH01000001">
    <property type="protein sequence ID" value="EOW81125.1"/>
    <property type="molecule type" value="Genomic_DNA"/>
</dbReference>
<dbReference type="EMBL" id="AJDQ01000012">
    <property type="protein sequence ID" value="EOI53600.1"/>
    <property type="molecule type" value="Genomic_DNA"/>
</dbReference>
<dbReference type="InterPro" id="IPR039143">
    <property type="entry name" value="GNPNAT1-like"/>
</dbReference>
<reference evidence="2 4" key="1">
    <citation type="submission" date="2013-02" db="EMBL/GenBank/DDBJ databases">
        <title>The Genome Sequence of Enterococcus gilvus ATCC BAA-350.</title>
        <authorList>
            <consortium name="The Broad Institute Genome Sequencing Platform"/>
            <consortium name="The Broad Institute Genome Sequencing Center for Infectious Disease"/>
            <person name="Earl A.M."/>
            <person name="Gilmore M.S."/>
            <person name="Lebreton F."/>
            <person name="Walker B."/>
            <person name="Young S.K."/>
            <person name="Zeng Q."/>
            <person name="Gargeya S."/>
            <person name="Fitzgerald M."/>
            <person name="Haas B."/>
            <person name="Abouelleil A."/>
            <person name="Alvarado L."/>
            <person name="Arachchi H.M."/>
            <person name="Berlin A.M."/>
            <person name="Chapman S.B."/>
            <person name="Dewar J."/>
            <person name="Goldberg J."/>
            <person name="Griggs A."/>
            <person name="Gujja S."/>
            <person name="Hansen M."/>
            <person name="Howarth C."/>
            <person name="Imamovic A."/>
            <person name="Larimer J."/>
            <person name="McCowan C."/>
            <person name="Murphy C."/>
            <person name="Neiman D."/>
            <person name="Pearson M."/>
            <person name="Priest M."/>
            <person name="Roberts A."/>
            <person name="Saif S."/>
            <person name="Shea T."/>
            <person name="Sisk P."/>
            <person name="Sykes S."/>
            <person name="Wortman J."/>
            <person name="Nusbaum C."/>
            <person name="Birren B."/>
        </authorList>
    </citation>
    <scope>NUCLEOTIDE SEQUENCE [LARGE SCALE GENOMIC DNA]</scope>
    <source>
        <strain evidence="2 4">ATCC BAA-350</strain>
    </source>
</reference>
<proteinExistence type="predicted"/>
<protein>
    <recommendedName>
        <fullName evidence="1">N-acetyltransferase domain-containing protein</fullName>
    </recommendedName>
</protein>
<dbReference type="InterPro" id="IPR000182">
    <property type="entry name" value="GNAT_dom"/>
</dbReference>
<reference evidence="3 5" key="2">
    <citation type="submission" date="2013-03" db="EMBL/GenBank/DDBJ databases">
        <title>The Genome Sequence of Enterococcus gilvus ATCC BAA-350 (PacBio/Illumina hybrid assembly).</title>
        <authorList>
            <consortium name="The Broad Institute Genomics Platform"/>
            <consortium name="The Broad Institute Genome Sequencing Center for Infectious Disease"/>
            <person name="Earl A."/>
            <person name="Russ C."/>
            <person name="Gilmore M."/>
            <person name="Surin D."/>
            <person name="Walker B."/>
            <person name="Young S."/>
            <person name="Zeng Q."/>
            <person name="Gargeya S."/>
            <person name="Fitzgerald M."/>
            <person name="Haas B."/>
            <person name="Abouelleil A."/>
            <person name="Allen A.W."/>
            <person name="Alvarado L."/>
            <person name="Arachchi H.M."/>
            <person name="Berlin A.M."/>
            <person name="Chapman S.B."/>
            <person name="Gainer-Dewar J."/>
            <person name="Goldberg J."/>
            <person name="Griggs A."/>
            <person name="Gujja S."/>
            <person name="Hansen M."/>
            <person name="Howarth C."/>
            <person name="Imamovic A."/>
            <person name="Ireland A."/>
            <person name="Larimer J."/>
            <person name="McCowan C."/>
            <person name="Murphy C."/>
            <person name="Pearson M."/>
            <person name="Poon T.W."/>
            <person name="Priest M."/>
            <person name="Roberts A."/>
            <person name="Saif S."/>
            <person name="Shea T."/>
            <person name="Sisk P."/>
            <person name="Sykes S."/>
            <person name="Wortman J."/>
            <person name="Nusbaum C."/>
            <person name="Birren B."/>
        </authorList>
    </citation>
    <scope>NUCLEOTIDE SEQUENCE [LARGE SCALE GENOMIC DNA]</scope>
    <source>
        <strain evidence="3 5">ATCC BAA-350</strain>
    </source>
</reference>
<evidence type="ECO:0000313" key="4">
    <source>
        <dbReference type="Proteomes" id="UP000013750"/>
    </source>
</evidence>
<dbReference type="HOGENOM" id="CLU_056607_6_1_9"/>
<evidence type="ECO:0000313" key="3">
    <source>
        <dbReference type="EMBL" id="EOW81125.1"/>
    </source>
</evidence>
<sequence length="145" mass="16343">MTKVRIEVGNAGYLRAASCFIRMEVFVRERALAMTDEFDQNDTPDTVYSVLFAGDLPVATARFLLDEEGTARIGRVATQKDYRGKQLGRQAVTVLEIFAKEKQTKQVLIHAELTAAAFYEQLGYVRMGERYEEDGVPCITLVKKL</sequence>
<dbReference type="Gene3D" id="3.40.630.30">
    <property type="match status" value="1"/>
</dbReference>
<evidence type="ECO:0000259" key="1">
    <source>
        <dbReference type="PROSITE" id="PS51186"/>
    </source>
</evidence>
<evidence type="ECO:0000313" key="5">
    <source>
        <dbReference type="Proteomes" id="UP000014160"/>
    </source>
</evidence>
<dbReference type="InterPro" id="IPR016181">
    <property type="entry name" value="Acyl_CoA_acyltransferase"/>
</dbReference>
<keyword evidence="5" id="KW-1185">Reference proteome</keyword>
<accession>R2V780</accession>
<dbReference type="CDD" id="cd04301">
    <property type="entry name" value="NAT_SF"/>
    <property type="match status" value="1"/>
</dbReference>
<evidence type="ECO:0000313" key="2">
    <source>
        <dbReference type="EMBL" id="EOI53600.1"/>
    </source>
</evidence>
<dbReference type="RefSeq" id="WP_010781896.1">
    <property type="nucleotide sequence ID" value="NZ_ASWH01000001.1"/>
</dbReference>